<organism evidence="1 2">
    <name type="scientific">Cannabis sativa</name>
    <name type="common">Hemp</name>
    <name type="synonym">Marijuana</name>
    <dbReference type="NCBI Taxonomy" id="3483"/>
    <lineage>
        <taxon>Eukaryota</taxon>
        <taxon>Viridiplantae</taxon>
        <taxon>Streptophyta</taxon>
        <taxon>Embryophyta</taxon>
        <taxon>Tracheophyta</taxon>
        <taxon>Spermatophyta</taxon>
        <taxon>Magnoliopsida</taxon>
        <taxon>eudicotyledons</taxon>
        <taxon>Gunneridae</taxon>
        <taxon>Pentapetalae</taxon>
        <taxon>rosids</taxon>
        <taxon>fabids</taxon>
        <taxon>Rosales</taxon>
        <taxon>Cannabaceae</taxon>
        <taxon>Cannabis</taxon>
    </lineage>
</organism>
<protein>
    <submittedName>
        <fullName evidence="1">Uncharacterized protein</fullName>
    </submittedName>
</protein>
<evidence type="ECO:0000313" key="1">
    <source>
        <dbReference type="EnsemblPlants" id="cds.evm.model.ctgX12.3"/>
    </source>
</evidence>
<sequence length="181" mass="20995">MKSWSDICQPKRCGGLGLRKFQDMNLALLAKQYWMILQKEDKACVHIMLSKYCHSTDAWDVEKHGGDLRGWQGLLATRLICHDGAGFLIGNGDIEMWDRPWIPRKSIEEIKLSFKYNRRHAFWKVSDLFLDGTKAWNEDIIRACFEEEVARSILQIRPLIETNDVLFWKSSNSGKFSVKSA</sequence>
<dbReference type="EnsemblPlants" id="evm.model.ctgX12.3">
    <property type="protein sequence ID" value="cds.evm.model.ctgX12.3"/>
    <property type="gene ID" value="evm.TU.ctgX12.3"/>
</dbReference>
<keyword evidence="2" id="KW-1185">Reference proteome</keyword>
<dbReference type="Gramene" id="evm.model.ctgX12.3">
    <property type="protein sequence ID" value="cds.evm.model.ctgX12.3"/>
    <property type="gene ID" value="evm.TU.ctgX12.3"/>
</dbReference>
<dbReference type="AlphaFoldDB" id="A0A803QRJ4"/>
<proteinExistence type="predicted"/>
<evidence type="ECO:0000313" key="2">
    <source>
        <dbReference type="Proteomes" id="UP000596661"/>
    </source>
</evidence>
<accession>A0A803QRJ4</accession>
<name>A0A803QRJ4_CANSA</name>
<reference evidence="1" key="1">
    <citation type="submission" date="2021-03" db="UniProtKB">
        <authorList>
            <consortium name="EnsemblPlants"/>
        </authorList>
    </citation>
    <scope>IDENTIFICATION</scope>
</reference>
<dbReference type="Proteomes" id="UP000596661">
    <property type="component" value="Unassembled WGS sequence"/>
</dbReference>